<evidence type="ECO:0000313" key="2">
    <source>
        <dbReference type="Proteomes" id="UP001280121"/>
    </source>
</evidence>
<dbReference type="Proteomes" id="UP001280121">
    <property type="component" value="Unassembled WGS sequence"/>
</dbReference>
<dbReference type="AlphaFoldDB" id="A0AAE0CSY7"/>
<name>A0AAE0CSY7_9ROSI</name>
<reference evidence="1" key="1">
    <citation type="journal article" date="2023" name="Plant J.">
        <title>Genome sequences and population genomics provide insights into the demographic history, inbreeding, and mutation load of two 'living fossil' tree species of Dipteronia.</title>
        <authorList>
            <person name="Feng Y."/>
            <person name="Comes H.P."/>
            <person name="Chen J."/>
            <person name="Zhu S."/>
            <person name="Lu R."/>
            <person name="Zhang X."/>
            <person name="Li P."/>
            <person name="Qiu J."/>
            <person name="Olsen K.M."/>
            <person name="Qiu Y."/>
        </authorList>
    </citation>
    <scope>NUCLEOTIDE SEQUENCE</scope>
    <source>
        <strain evidence="1">KIB01</strain>
    </source>
</reference>
<organism evidence="1 2">
    <name type="scientific">Dipteronia dyeriana</name>
    <dbReference type="NCBI Taxonomy" id="168575"/>
    <lineage>
        <taxon>Eukaryota</taxon>
        <taxon>Viridiplantae</taxon>
        <taxon>Streptophyta</taxon>
        <taxon>Embryophyta</taxon>
        <taxon>Tracheophyta</taxon>
        <taxon>Spermatophyta</taxon>
        <taxon>Magnoliopsida</taxon>
        <taxon>eudicotyledons</taxon>
        <taxon>Gunneridae</taxon>
        <taxon>Pentapetalae</taxon>
        <taxon>rosids</taxon>
        <taxon>malvids</taxon>
        <taxon>Sapindales</taxon>
        <taxon>Sapindaceae</taxon>
        <taxon>Hippocastanoideae</taxon>
        <taxon>Acereae</taxon>
        <taxon>Dipteronia</taxon>
    </lineage>
</organism>
<dbReference type="EMBL" id="JANJYI010000001">
    <property type="protein sequence ID" value="KAK2661723.1"/>
    <property type="molecule type" value="Genomic_DNA"/>
</dbReference>
<protein>
    <submittedName>
        <fullName evidence="1">Uncharacterized protein</fullName>
    </submittedName>
</protein>
<accession>A0AAE0CSY7</accession>
<keyword evidence="2" id="KW-1185">Reference proteome</keyword>
<proteinExistence type="predicted"/>
<sequence>MLLKDLEKSKRNFLWTGNIEKRKLITVSRKQCCLPYKDGGLGIKSLITLNKGFLKRFTWKFLSSENFAFHYMRTRYLKELSIPRLQYISSLIWSGIKSHYFSLLGDIRWILGWNSIGQPLYQLAGSCIQIDQLISDFYIDSSWNIPFLLPSEIRDAISKTIFVESSKDYFVWPLSKTGDLTSKEAYSSIHNKGSKVP</sequence>
<evidence type="ECO:0000313" key="1">
    <source>
        <dbReference type="EMBL" id="KAK2661723.1"/>
    </source>
</evidence>
<gene>
    <name evidence="1" type="ORF">Ddye_000297</name>
</gene>
<comment type="caution">
    <text evidence="1">The sequence shown here is derived from an EMBL/GenBank/DDBJ whole genome shotgun (WGS) entry which is preliminary data.</text>
</comment>